<dbReference type="PANTHER" id="PTHR14239">
    <property type="entry name" value="DUDULIN-RELATED"/>
    <property type="match status" value="1"/>
</dbReference>
<dbReference type="InterPro" id="IPR036291">
    <property type="entry name" value="NAD(P)-bd_dom_sf"/>
</dbReference>
<name>A0A7Z0CGU6_9MICO</name>
<dbReference type="EMBL" id="JACBZO010000001">
    <property type="protein sequence ID" value="NYI40816.1"/>
    <property type="molecule type" value="Genomic_DNA"/>
</dbReference>
<dbReference type="InterPro" id="IPR051267">
    <property type="entry name" value="STEAP_metalloreductase"/>
</dbReference>
<comment type="caution">
    <text evidence="3">The sequence shown here is derived from an EMBL/GenBank/DDBJ whole genome shotgun (WGS) entry which is preliminary data.</text>
</comment>
<dbReference type="Gene3D" id="3.40.50.720">
    <property type="entry name" value="NAD(P)-binding Rossmann-like Domain"/>
    <property type="match status" value="1"/>
</dbReference>
<sequence length="229" mass="24122">MSVLGILGAGRVGMALARLARNADLEVLIAGSGDPASLADGIAAESPGAVAVTAEEAARSAYIVILAIPLGKYRTLPATALAGKLVIDAMNYWWELDGVRPEFSDPQTSTSETLQKFLVDSRLAKTFNHASVWELENLARPAGHPERRALAVAADQQEDMAQASHLVDAMGFDPVPAGPLANGVMLEPGAEAFGADASAAEMRTMLNRFWTSQRGLVVARNRDMPPAGC</sequence>
<dbReference type="Proteomes" id="UP000547973">
    <property type="component" value="Unassembled WGS sequence"/>
</dbReference>
<accession>A0A7Z0CGU6</accession>
<dbReference type="GO" id="GO:0008823">
    <property type="term" value="F:cupric reductase (NADH) activity"/>
    <property type="evidence" value="ECO:0007669"/>
    <property type="project" value="TreeGrafter"/>
</dbReference>
<gene>
    <name evidence="3" type="ORF">BKA03_000935</name>
</gene>
<keyword evidence="1" id="KW-0560">Oxidoreductase</keyword>
<dbReference type="SUPFAM" id="SSF51735">
    <property type="entry name" value="NAD(P)-binding Rossmann-fold domains"/>
    <property type="match status" value="1"/>
</dbReference>
<evidence type="ECO:0000259" key="2">
    <source>
        <dbReference type="Pfam" id="PF03807"/>
    </source>
</evidence>
<dbReference type="PANTHER" id="PTHR14239:SF0">
    <property type="entry name" value="F420-DEPENDENT NADP REDUCTASE"/>
    <property type="match status" value="1"/>
</dbReference>
<feature type="domain" description="Pyrroline-5-carboxylate reductase catalytic N-terminal" evidence="2">
    <location>
        <begin position="4"/>
        <end position="92"/>
    </location>
</feature>
<dbReference type="OrthoDB" id="1523398at2"/>
<protein>
    <recommendedName>
        <fullName evidence="2">Pyrroline-5-carboxylate reductase catalytic N-terminal domain-containing protein</fullName>
    </recommendedName>
</protein>
<organism evidence="3 4">
    <name type="scientific">Demequina lutea</name>
    <dbReference type="NCBI Taxonomy" id="431489"/>
    <lineage>
        <taxon>Bacteria</taxon>
        <taxon>Bacillati</taxon>
        <taxon>Actinomycetota</taxon>
        <taxon>Actinomycetes</taxon>
        <taxon>Micrococcales</taxon>
        <taxon>Demequinaceae</taxon>
        <taxon>Demequina</taxon>
    </lineage>
</organism>
<proteinExistence type="predicted"/>
<dbReference type="GO" id="GO:0015677">
    <property type="term" value="P:copper ion import"/>
    <property type="evidence" value="ECO:0007669"/>
    <property type="project" value="TreeGrafter"/>
</dbReference>
<dbReference type="GO" id="GO:0005886">
    <property type="term" value="C:plasma membrane"/>
    <property type="evidence" value="ECO:0007669"/>
    <property type="project" value="TreeGrafter"/>
</dbReference>
<evidence type="ECO:0000256" key="1">
    <source>
        <dbReference type="ARBA" id="ARBA00023002"/>
    </source>
</evidence>
<dbReference type="InterPro" id="IPR028939">
    <property type="entry name" value="P5C_Rdtase_cat_N"/>
</dbReference>
<dbReference type="RefSeq" id="WP_062076074.1">
    <property type="nucleotide sequence ID" value="NZ_BBRC01000016.1"/>
</dbReference>
<keyword evidence="4" id="KW-1185">Reference proteome</keyword>
<reference evidence="3 4" key="1">
    <citation type="submission" date="2020-07" db="EMBL/GenBank/DDBJ databases">
        <title>Sequencing the genomes of 1000 actinobacteria strains.</title>
        <authorList>
            <person name="Klenk H.-P."/>
        </authorList>
    </citation>
    <scope>NUCLEOTIDE SEQUENCE [LARGE SCALE GENOMIC DNA]</scope>
    <source>
        <strain evidence="3 4">DSM 19970</strain>
    </source>
</reference>
<evidence type="ECO:0000313" key="4">
    <source>
        <dbReference type="Proteomes" id="UP000547973"/>
    </source>
</evidence>
<evidence type="ECO:0000313" key="3">
    <source>
        <dbReference type="EMBL" id="NYI40816.1"/>
    </source>
</evidence>
<dbReference type="GO" id="GO:0052851">
    <property type="term" value="F:ferric-chelate reductase (NADPH) activity"/>
    <property type="evidence" value="ECO:0007669"/>
    <property type="project" value="TreeGrafter"/>
</dbReference>
<dbReference type="Pfam" id="PF03807">
    <property type="entry name" value="F420_oxidored"/>
    <property type="match status" value="1"/>
</dbReference>
<dbReference type="AlphaFoldDB" id="A0A7Z0CGU6"/>